<dbReference type="SUPFAM" id="SSF57667">
    <property type="entry name" value="beta-beta-alpha zinc fingers"/>
    <property type="match status" value="1"/>
</dbReference>
<sequence>MHLCFAQQLRAPNFHLPMNMEPEIPELDLDLSLQLSSPPDFVRVFSCHYCTRKFFSSQALGGHQNAHKLERTIERSRREFAVALRTHGSSNLVSTEADVKTSISSSGGTKFVIEGVALPPAYRKLEEEEAEVANMEFNCKIDLTLRL</sequence>
<dbReference type="InterPro" id="IPR036236">
    <property type="entry name" value="Znf_C2H2_sf"/>
</dbReference>
<evidence type="ECO:0000256" key="2">
    <source>
        <dbReference type="ARBA" id="ARBA00022723"/>
    </source>
</evidence>
<keyword evidence="2" id="KW-0479">Metal-binding</keyword>
<evidence type="ECO:0000259" key="7">
    <source>
        <dbReference type="PROSITE" id="PS50157"/>
    </source>
</evidence>
<keyword evidence="9" id="KW-1185">Reference proteome</keyword>
<dbReference type="Gene3D" id="3.30.160.60">
    <property type="entry name" value="Classic Zinc Finger"/>
    <property type="match status" value="1"/>
</dbReference>
<evidence type="ECO:0000256" key="3">
    <source>
        <dbReference type="ARBA" id="ARBA00022771"/>
    </source>
</evidence>
<dbReference type="PANTHER" id="PTHR47287">
    <property type="entry name" value="C2H2 AND C2HC ZINC FINGERS SUPERFAMILY PROTEIN"/>
    <property type="match status" value="1"/>
</dbReference>
<proteinExistence type="predicted"/>
<evidence type="ECO:0000256" key="5">
    <source>
        <dbReference type="ARBA" id="ARBA00023242"/>
    </source>
</evidence>
<keyword evidence="3 6" id="KW-0863">Zinc-finger</keyword>
<evidence type="ECO:0000313" key="8">
    <source>
        <dbReference type="EMBL" id="KAJ4813604.1"/>
    </source>
</evidence>
<name>A0AAV8H7A0_9POAL</name>
<dbReference type="PANTHER" id="PTHR47287:SF15">
    <property type="entry name" value="ZINC FINGER PROTEIN 3-LIKE"/>
    <property type="match status" value="1"/>
</dbReference>
<dbReference type="PROSITE" id="PS50157">
    <property type="entry name" value="ZINC_FINGER_C2H2_2"/>
    <property type="match status" value="1"/>
</dbReference>
<dbReference type="PROSITE" id="PS00028">
    <property type="entry name" value="ZINC_FINGER_C2H2_1"/>
    <property type="match status" value="1"/>
</dbReference>
<keyword evidence="5" id="KW-0539">Nucleus</keyword>
<dbReference type="InterPro" id="IPR044246">
    <property type="entry name" value="ZFP3-like"/>
</dbReference>
<dbReference type="Proteomes" id="UP001140206">
    <property type="component" value="Chromosome 1"/>
</dbReference>
<dbReference type="GO" id="GO:0009788">
    <property type="term" value="P:negative regulation of abscisic acid-activated signaling pathway"/>
    <property type="evidence" value="ECO:0007669"/>
    <property type="project" value="InterPro"/>
</dbReference>
<keyword evidence="4" id="KW-0862">Zinc</keyword>
<dbReference type="EMBL" id="JAMFTS010000001">
    <property type="protein sequence ID" value="KAJ4813604.1"/>
    <property type="molecule type" value="Genomic_DNA"/>
</dbReference>
<organism evidence="8 9">
    <name type="scientific">Rhynchospora pubera</name>
    <dbReference type="NCBI Taxonomy" id="906938"/>
    <lineage>
        <taxon>Eukaryota</taxon>
        <taxon>Viridiplantae</taxon>
        <taxon>Streptophyta</taxon>
        <taxon>Embryophyta</taxon>
        <taxon>Tracheophyta</taxon>
        <taxon>Spermatophyta</taxon>
        <taxon>Magnoliopsida</taxon>
        <taxon>Liliopsida</taxon>
        <taxon>Poales</taxon>
        <taxon>Cyperaceae</taxon>
        <taxon>Cyperoideae</taxon>
        <taxon>Rhynchosporeae</taxon>
        <taxon>Rhynchospora</taxon>
    </lineage>
</organism>
<evidence type="ECO:0000256" key="1">
    <source>
        <dbReference type="ARBA" id="ARBA00004123"/>
    </source>
</evidence>
<feature type="domain" description="C2H2-type" evidence="7">
    <location>
        <begin position="45"/>
        <end position="72"/>
    </location>
</feature>
<dbReference type="GO" id="GO:0005634">
    <property type="term" value="C:nucleus"/>
    <property type="evidence" value="ECO:0007669"/>
    <property type="project" value="UniProtKB-SubCell"/>
</dbReference>
<protein>
    <submittedName>
        <fullName evidence="8">Zinc finger protein 2</fullName>
    </submittedName>
</protein>
<dbReference type="AlphaFoldDB" id="A0AAV8H7A0"/>
<reference evidence="8" key="1">
    <citation type="submission" date="2022-08" db="EMBL/GenBank/DDBJ databases">
        <authorList>
            <person name="Marques A."/>
        </authorList>
    </citation>
    <scope>NUCLEOTIDE SEQUENCE</scope>
    <source>
        <strain evidence="8">RhyPub2mFocal</strain>
        <tissue evidence="8">Leaves</tissue>
    </source>
</reference>
<gene>
    <name evidence="8" type="ORF">LUZ62_026170</name>
</gene>
<dbReference type="InterPro" id="IPR013087">
    <property type="entry name" value="Znf_C2H2_type"/>
</dbReference>
<evidence type="ECO:0000313" key="9">
    <source>
        <dbReference type="Proteomes" id="UP001140206"/>
    </source>
</evidence>
<evidence type="ECO:0000256" key="6">
    <source>
        <dbReference type="PROSITE-ProRule" id="PRU00042"/>
    </source>
</evidence>
<accession>A0AAV8H7A0</accession>
<comment type="subcellular location">
    <subcellularLocation>
        <location evidence="1">Nucleus</location>
    </subcellularLocation>
</comment>
<comment type="caution">
    <text evidence="8">The sequence shown here is derived from an EMBL/GenBank/DDBJ whole genome shotgun (WGS) entry which is preliminary data.</text>
</comment>
<dbReference type="GO" id="GO:0008270">
    <property type="term" value="F:zinc ion binding"/>
    <property type="evidence" value="ECO:0007669"/>
    <property type="project" value="UniProtKB-KW"/>
</dbReference>
<evidence type="ECO:0000256" key="4">
    <source>
        <dbReference type="ARBA" id="ARBA00022833"/>
    </source>
</evidence>